<evidence type="ECO:0000256" key="1">
    <source>
        <dbReference type="SAM" id="Coils"/>
    </source>
</evidence>
<dbReference type="InterPro" id="IPR016135">
    <property type="entry name" value="UBQ-conjugating_enzyme/RWD"/>
</dbReference>
<gene>
    <name evidence="4" type="ORF">BTUL_0040g00450</name>
</gene>
<keyword evidence="5" id="KW-1185">Reference proteome</keyword>
<protein>
    <recommendedName>
        <fullName evidence="3">UBC core domain-containing protein</fullName>
    </recommendedName>
</protein>
<dbReference type="SMART" id="SM00212">
    <property type="entry name" value="UBCc"/>
    <property type="match status" value="1"/>
</dbReference>
<dbReference type="InterPro" id="IPR000608">
    <property type="entry name" value="UBC"/>
</dbReference>
<dbReference type="PROSITE" id="PS50127">
    <property type="entry name" value="UBC_2"/>
    <property type="match status" value="1"/>
</dbReference>
<comment type="caution">
    <text evidence="4">The sequence shown here is derived from an EMBL/GenBank/DDBJ whole genome shotgun (WGS) entry which is preliminary data.</text>
</comment>
<evidence type="ECO:0000256" key="2">
    <source>
        <dbReference type="SAM" id="MobiDB-lite"/>
    </source>
</evidence>
<reference evidence="4 5" key="1">
    <citation type="submission" date="2017-12" db="EMBL/GenBank/DDBJ databases">
        <title>Comparative genomics of Botrytis spp.</title>
        <authorList>
            <person name="Valero-Jimenez C.A."/>
            <person name="Tapia P."/>
            <person name="Veloso J."/>
            <person name="Silva-Moreno E."/>
            <person name="Staats M."/>
            <person name="Valdes J.H."/>
            <person name="Van Kan J.A.L."/>
        </authorList>
    </citation>
    <scope>NUCLEOTIDE SEQUENCE [LARGE SCALE GENOMIC DNA]</scope>
    <source>
        <strain evidence="4 5">Bt9001</strain>
    </source>
</reference>
<name>A0A4Z1F2V0_9HELO</name>
<feature type="region of interest" description="Disordered" evidence="2">
    <location>
        <begin position="480"/>
        <end position="602"/>
    </location>
</feature>
<keyword evidence="1" id="KW-0175">Coiled coil</keyword>
<feature type="compositionally biased region" description="Polar residues" evidence="2">
    <location>
        <begin position="587"/>
        <end position="601"/>
    </location>
</feature>
<feature type="compositionally biased region" description="Basic and acidic residues" evidence="2">
    <location>
        <begin position="531"/>
        <end position="546"/>
    </location>
</feature>
<evidence type="ECO:0000313" key="4">
    <source>
        <dbReference type="EMBL" id="TGO15437.1"/>
    </source>
</evidence>
<dbReference type="Gene3D" id="3.10.110.10">
    <property type="entry name" value="Ubiquitin Conjugating Enzyme"/>
    <property type="match status" value="1"/>
</dbReference>
<organism evidence="4 5">
    <name type="scientific">Botrytis tulipae</name>
    <dbReference type="NCBI Taxonomy" id="87230"/>
    <lineage>
        <taxon>Eukaryota</taxon>
        <taxon>Fungi</taxon>
        <taxon>Dikarya</taxon>
        <taxon>Ascomycota</taxon>
        <taxon>Pezizomycotina</taxon>
        <taxon>Leotiomycetes</taxon>
        <taxon>Helotiales</taxon>
        <taxon>Sclerotiniaceae</taxon>
        <taxon>Botrytis</taxon>
    </lineage>
</organism>
<dbReference type="OrthoDB" id="10069349at2759"/>
<evidence type="ECO:0000259" key="3">
    <source>
        <dbReference type="PROSITE" id="PS50127"/>
    </source>
</evidence>
<feature type="region of interest" description="Disordered" evidence="2">
    <location>
        <begin position="1"/>
        <end position="56"/>
    </location>
</feature>
<feature type="coiled-coil region" evidence="1">
    <location>
        <begin position="606"/>
        <end position="633"/>
    </location>
</feature>
<feature type="domain" description="UBC core" evidence="3">
    <location>
        <begin position="94"/>
        <end position="253"/>
    </location>
</feature>
<proteinExistence type="predicted"/>
<evidence type="ECO:0000313" key="5">
    <source>
        <dbReference type="Proteomes" id="UP000297777"/>
    </source>
</evidence>
<dbReference type="AlphaFoldDB" id="A0A4Z1F2V0"/>
<dbReference type="PANTHER" id="PTHR24068">
    <property type="entry name" value="UBIQUITIN-CONJUGATING ENZYME E2"/>
    <property type="match status" value="1"/>
</dbReference>
<sequence length="718" mass="80874">MAEDSSFFEPGVDATEESGPNQQSMFTPMSASTPMSISTSTSTDSGTETPPSCGEKLSEIRNRHKNLTHRAIRHYFEETPLSVLKVHREKDSYHRNRNLSLEYEAVHAVDTPPYLSVCPASLYSSRVGAFGDFFDLTNAIACIEGPPESPYAGGIFFLHIYFPVLYPQRPMKVRFLTHIHHPKISADEDLRLPSITTGWRPDNSLRDVLLTIFSLLREPKLDDDFVPEVAKEFIDDYNGFFEKAELSTIEHASKKRLDVRKLVVDWIQDYVTFDYAIASCNKALLLWRQSIWEALPKDGSCEDVSLQCVLPDSAIMTISKNLRRLCTSEIGLEELDLSEWDKRDQYLKDHSPSSLGNTLAIVWLKIQDEKRGIEDDDHVSPSAMNIVQSCQFMLGHWRNVVWEAHPEDTFKDRESIIPDSAILTISNNLEKIGSGQIKLEHLDLSEWDRRAQFLAEDNEFFIRELLQSWWESEVEIRERGKSTAVPEGGHGSKAEGPKSPRRVQLGLEPEQNQSSIRWIGVRSGNIKSSRPKQEARVTKSEPDSKVKKSRSKRNFYVSREAPGAKASSSSSVQEAEIAEGELDSETRSPNSNTGPQITTDDLNPIVQELKSRVEELNLNLSILIDDLRSIAEKADKCLKESSKGKGSQTTTSDLYPGMQCLNFGLETLNFNLPTWVDDFRSIAEKLNIQISENDLVSLAEGVKKSIKNDSKGKGSVTK</sequence>
<feature type="compositionally biased region" description="Low complexity" evidence="2">
    <location>
        <begin position="27"/>
        <end position="52"/>
    </location>
</feature>
<accession>A0A4Z1F2V0</accession>
<dbReference type="EMBL" id="PQXH01000040">
    <property type="protein sequence ID" value="TGO15437.1"/>
    <property type="molecule type" value="Genomic_DNA"/>
</dbReference>
<dbReference type="Pfam" id="PF00179">
    <property type="entry name" value="UQ_con"/>
    <property type="match status" value="1"/>
</dbReference>
<dbReference type="SUPFAM" id="SSF54495">
    <property type="entry name" value="UBC-like"/>
    <property type="match status" value="1"/>
</dbReference>
<dbReference type="Proteomes" id="UP000297777">
    <property type="component" value="Unassembled WGS sequence"/>
</dbReference>